<reference evidence="1 2" key="1">
    <citation type="journal article" date="2015" name="Genome Announc.">
        <title>Complete genome sequence of the human gut symbiont Roseburia hominis.</title>
        <authorList>
            <person name="Travis A.J."/>
            <person name="Kelly D."/>
            <person name="Flint H.J."/>
            <person name="Aminov R.I."/>
        </authorList>
    </citation>
    <scope>NUCLEOTIDE SEQUENCE [LARGE SCALE GENOMIC DNA]</scope>
    <source>
        <strain evidence="2">DSM 16839 / JCM 17582 / NCIMB 14029 / A2-183</strain>
    </source>
</reference>
<sequence>MQFKQLQDDMIAAMKARDKVRKDAISTLVSAAKKVAIDEGCRDDIREELVDRVILKEIKSVKEQIDTCPASREDLLAEYKTRYDIFMEYAPKMMSADEVEAFITEKFADVVASHNKGQIMKAVMPELKGKAEGSVINQVVAGLCQA</sequence>
<dbReference type="RefSeq" id="WP_014080733.1">
    <property type="nucleotide sequence ID" value="NC_015977.1"/>
</dbReference>
<dbReference type="BioCyc" id="RHOM585394:G1H02-2601-MONOMER"/>
<gene>
    <name evidence="1" type="ordered locus">RHOM_13095</name>
</gene>
<dbReference type="OrthoDB" id="9794041at2"/>
<name>G2T4C2_ROSHA</name>
<dbReference type="STRING" id="585394.RHOM_13095"/>
<proteinExistence type="predicted"/>
<dbReference type="PANTHER" id="PTHR28055:SF1">
    <property type="entry name" value="ALTERED INHERITANCE OF MITOCHONDRIA PROTEIN 41, MITOCHONDRIAL"/>
    <property type="match status" value="1"/>
</dbReference>
<dbReference type="Pfam" id="PF09424">
    <property type="entry name" value="YqeY"/>
    <property type="match status" value="1"/>
</dbReference>
<dbReference type="eggNOG" id="COG1610">
    <property type="taxonomic scope" value="Bacteria"/>
</dbReference>
<keyword evidence="2" id="KW-1185">Reference proteome</keyword>
<dbReference type="InterPro" id="IPR019004">
    <property type="entry name" value="YqeY/Aim41"/>
</dbReference>
<dbReference type="AlphaFoldDB" id="G2T4C2"/>
<dbReference type="Proteomes" id="UP000008178">
    <property type="component" value="Chromosome"/>
</dbReference>
<dbReference type="KEGG" id="rho:RHOM_13095"/>
<evidence type="ECO:0000313" key="2">
    <source>
        <dbReference type="Proteomes" id="UP000008178"/>
    </source>
</evidence>
<dbReference type="HOGENOM" id="CLU_079430_2_1_9"/>
<dbReference type="Gene3D" id="1.10.1510.10">
    <property type="entry name" value="Uncharacterised protein YqeY/AIM41 PF09424, N-terminal domain"/>
    <property type="match status" value="1"/>
</dbReference>
<dbReference type="EMBL" id="CP003040">
    <property type="protein sequence ID" value="AEN97727.1"/>
    <property type="molecule type" value="Genomic_DNA"/>
</dbReference>
<dbReference type="SUPFAM" id="SSF89095">
    <property type="entry name" value="GatB/YqeY motif"/>
    <property type="match status" value="1"/>
</dbReference>
<evidence type="ECO:0008006" key="3">
    <source>
        <dbReference type="Google" id="ProtNLM"/>
    </source>
</evidence>
<dbReference type="InterPro" id="IPR042184">
    <property type="entry name" value="YqeY/Aim41_N"/>
</dbReference>
<organism evidence="1 2">
    <name type="scientific">Roseburia hominis (strain DSM 16839 / JCM 17582 / NCIMB 14029 / A2-183)</name>
    <dbReference type="NCBI Taxonomy" id="585394"/>
    <lineage>
        <taxon>Bacteria</taxon>
        <taxon>Bacillati</taxon>
        <taxon>Bacillota</taxon>
        <taxon>Clostridia</taxon>
        <taxon>Lachnospirales</taxon>
        <taxon>Lachnospiraceae</taxon>
        <taxon>Roseburia</taxon>
    </lineage>
</organism>
<evidence type="ECO:0000313" key="1">
    <source>
        <dbReference type="EMBL" id="AEN97727.1"/>
    </source>
</evidence>
<protein>
    <recommendedName>
        <fullName evidence="3">GatB/YqeY domain-containing protein</fullName>
    </recommendedName>
</protein>
<dbReference type="GeneID" id="93724334"/>
<dbReference type="PANTHER" id="PTHR28055">
    <property type="entry name" value="ALTERED INHERITANCE OF MITOCHONDRIA PROTEIN 41, MITOCHONDRIAL"/>
    <property type="match status" value="1"/>
</dbReference>
<dbReference type="InterPro" id="IPR023168">
    <property type="entry name" value="GatB_Yqey_C_2"/>
</dbReference>
<dbReference type="Gene3D" id="1.10.10.410">
    <property type="match status" value="1"/>
</dbReference>
<accession>G2T4C2</accession>
<dbReference type="GO" id="GO:0016884">
    <property type="term" value="F:carbon-nitrogen ligase activity, with glutamine as amido-N-donor"/>
    <property type="evidence" value="ECO:0007669"/>
    <property type="project" value="InterPro"/>
</dbReference>
<dbReference type="InterPro" id="IPR003789">
    <property type="entry name" value="Asn/Gln_tRNA_amidoTrase-B-like"/>
</dbReference>